<dbReference type="EMBL" id="QKZK01000001">
    <property type="protein sequence ID" value="PZX20810.1"/>
    <property type="molecule type" value="Genomic_DNA"/>
</dbReference>
<sequence>MRTIVLLCLMLMAGLPAMAQWNLKLTNFTKADYGSGAQNWGARQHANNWLYFANNYGVLEFDGIHWTTYPVSNYSNVRAIEIDKNGRIYGGGYNEFGFYTPDDKAHLRYHSLSTSLPPHQNAFGNVWQIMAIDEAVYFQTDYAIYKHLANEPLSMTSSTHKIDFTTAINGTIYMANAGGIFILSGTNFFALPNTEGFTHKRICGLVANPDGSLLVATKNDGLYLYHQNRLERWSTPADTHIKGNTFFCMAAHDNTLALGTIQNGLVVMNRDGSSPRFINHQAGLQNNTVLGLTFDKNGDLWLSLDNGITHVSLTSPLTSLYGQTNSRGAGYTALVKDNRLYIGTNQGVFVAPWPVPVTETPRQFPAIDNLTGQVWTLDDIDGTLFCGLDQGAFIIEGTTARRISGDAGFWMFRKYLPNPKWILAGNYNGFYVITQKDDQWVVKKIEGFDESARLFEQDNDGSVWMSHGLKGVYRFRFDDRLDKVVSTEFYGIDEGFPENTNISVFKIQNQIVFTTSKGIYRLNPTTRRMEPHTTLNRQLDGNHFYAKLHDPGDGSNELWYLRDNHLEIKDVRTGNAQRTAIEEGMLYGFENLRILNRETAIVGHENGFSLFNRSHIMPHRQGFANTIRKVYTTTPHDSLVWALSNLAPDGRDLTIPYLHNSLRIECITAPFGSDPQVGTSYRLLPTDDTWLPLPASGMKEFTGLREGDYRFELQSVHRGNKTTNTTSIAFTVLPPWYRTTAMYLAYLTIVATLLYLIYYLIGQRIRQNRMEVETVKNHQMEEQKAHFMQDAHEREKEIMQLQADKLQYELKGKSQELANTVMNLVRKNEILNDITVELQKSCTAETLESARSRLRKLQIKIKENIEHDDDWKRFEENFDMVHDNFMKQLSERFPQLTKSEKKLCAYLRLNLVSKDIAPLLNISVRGVEISRYRLRKKLDLPRDTNLTDYLQNM</sequence>
<proteinExistence type="predicted"/>
<organism evidence="4 5">
    <name type="scientific">Breznakibacter xylanolyticus</name>
    <dbReference type="NCBI Taxonomy" id="990"/>
    <lineage>
        <taxon>Bacteria</taxon>
        <taxon>Pseudomonadati</taxon>
        <taxon>Bacteroidota</taxon>
        <taxon>Bacteroidia</taxon>
        <taxon>Marinilabiliales</taxon>
        <taxon>Marinilabiliaceae</taxon>
        <taxon>Breznakibacter</taxon>
    </lineage>
</organism>
<dbReference type="GO" id="GO:0003677">
    <property type="term" value="F:DNA binding"/>
    <property type="evidence" value="ECO:0007669"/>
    <property type="project" value="InterPro"/>
</dbReference>
<dbReference type="GO" id="GO:0006355">
    <property type="term" value="P:regulation of DNA-templated transcription"/>
    <property type="evidence" value="ECO:0007669"/>
    <property type="project" value="InterPro"/>
</dbReference>
<evidence type="ECO:0000313" key="5">
    <source>
        <dbReference type="Proteomes" id="UP000249239"/>
    </source>
</evidence>
<dbReference type="Proteomes" id="UP000249239">
    <property type="component" value="Unassembled WGS sequence"/>
</dbReference>
<evidence type="ECO:0000313" key="4">
    <source>
        <dbReference type="EMBL" id="PZX20810.1"/>
    </source>
</evidence>
<keyword evidence="1" id="KW-1133">Transmembrane helix</keyword>
<keyword evidence="5" id="KW-1185">Reference proteome</keyword>
<accession>A0A2W7NLQ4</accession>
<dbReference type="InterPro" id="IPR015943">
    <property type="entry name" value="WD40/YVTN_repeat-like_dom_sf"/>
</dbReference>
<comment type="caution">
    <text evidence="4">The sequence shown here is derived from an EMBL/GenBank/DDBJ whole genome shotgun (WGS) entry which is preliminary data.</text>
</comment>
<dbReference type="OrthoDB" id="9806995at2"/>
<dbReference type="RefSeq" id="WP_146260597.1">
    <property type="nucleotide sequence ID" value="NZ_QKZK01000001.1"/>
</dbReference>
<feature type="chain" id="PRO_5015954381" description="HTH luxR-type domain-containing protein" evidence="2">
    <location>
        <begin position="20"/>
        <end position="953"/>
    </location>
</feature>
<reference evidence="4 5" key="1">
    <citation type="submission" date="2018-06" db="EMBL/GenBank/DDBJ databases">
        <title>Genomic Encyclopedia of Archaeal and Bacterial Type Strains, Phase II (KMG-II): from individual species to whole genera.</title>
        <authorList>
            <person name="Goeker M."/>
        </authorList>
    </citation>
    <scope>NUCLEOTIDE SEQUENCE [LARGE SCALE GENOMIC DNA]</scope>
    <source>
        <strain evidence="4 5">DSM 6779</strain>
    </source>
</reference>
<dbReference type="Gene3D" id="2.130.10.10">
    <property type="entry name" value="YVTN repeat-like/Quinoprotein amine dehydrogenase"/>
    <property type="match status" value="2"/>
</dbReference>
<dbReference type="Gene3D" id="1.10.10.10">
    <property type="entry name" value="Winged helix-like DNA-binding domain superfamily/Winged helix DNA-binding domain"/>
    <property type="match status" value="1"/>
</dbReference>
<dbReference type="InterPro" id="IPR016032">
    <property type="entry name" value="Sig_transdc_resp-reg_C-effctor"/>
</dbReference>
<dbReference type="SUPFAM" id="SSF63829">
    <property type="entry name" value="Calcium-dependent phosphotriesterase"/>
    <property type="match status" value="1"/>
</dbReference>
<dbReference type="InterPro" id="IPR013783">
    <property type="entry name" value="Ig-like_fold"/>
</dbReference>
<keyword evidence="1" id="KW-0472">Membrane</keyword>
<feature type="transmembrane region" description="Helical" evidence="1">
    <location>
        <begin position="741"/>
        <end position="761"/>
    </location>
</feature>
<dbReference type="SUPFAM" id="SSF69304">
    <property type="entry name" value="Tricorn protease N-terminal domain"/>
    <property type="match status" value="1"/>
</dbReference>
<protein>
    <recommendedName>
        <fullName evidence="3">HTH luxR-type domain-containing protein</fullName>
    </recommendedName>
</protein>
<dbReference type="SUPFAM" id="SSF46894">
    <property type="entry name" value="C-terminal effector domain of the bipartite response regulators"/>
    <property type="match status" value="1"/>
</dbReference>
<feature type="domain" description="HTH luxR-type" evidence="3">
    <location>
        <begin position="893"/>
        <end position="950"/>
    </location>
</feature>
<name>A0A2W7NLQ4_9BACT</name>
<dbReference type="Gene3D" id="2.60.40.10">
    <property type="entry name" value="Immunoglobulins"/>
    <property type="match status" value="1"/>
</dbReference>
<dbReference type="AlphaFoldDB" id="A0A2W7NLQ4"/>
<dbReference type="InterPro" id="IPR000792">
    <property type="entry name" value="Tscrpt_reg_LuxR_C"/>
</dbReference>
<evidence type="ECO:0000256" key="1">
    <source>
        <dbReference type="SAM" id="Phobius"/>
    </source>
</evidence>
<evidence type="ECO:0000259" key="3">
    <source>
        <dbReference type="SMART" id="SM00421"/>
    </source>
</evidence>
<gene>
    <name evidence="4" type="ORF">LX69_00235</name>
</gene>
<dbReference type="InterPro" id="IPR036388">
    <property type="entry name" value="WH-like_DNA-bd_sf"/>
</dbReference>
<evidence type="ECO:0000256" key="2">
    <source>
        <dbReference type="SAM" id="SignalP"/>
    </source>
</evidence>
<keyword evidence="1" id="KW-0812">Transmembrane</keyword>
<keyword evidence="2" id="KW-0732">Signal</keyword>
<feature type="signal peptide" evidence="2">
    <location>
        <begin position="1"/>
        <end position="19"/>
    </location>
</feature>
<dbReference type="SMART" id="SM00421">
    <property type="entry name" value="HTH_LUXR"/>
    <property type="match status" value="1"/>
</dbReference>